<evidence type="ECO:0000313" key="4">
    <source>
        <dbReference type="EMBL" id="VWO99695.1"/>
    </source>
</evidence>
<protein>
    <submittedName>
        <fullName evidence="4">Calcium-transporting ATPase (EC)</fullName>
    </submittedName>
</protein>
<feature type="domain" description="DUF6534" evidence="3">
    <location>
        <begin position="1"/>
        <end position="60"/>
    </location>
</feature>
<evidence type="ECO:0000256" key="2">
    <source>
        <dbReference type="SAM" id="Phobius"/>
    </source>
</evidence>
<organism evidence="4">
    <name type="scientific">Ganoderma boninense</name>
    <dbReference type="NCBI Taxonomy" id="34458"/>
    <lineage>
        <taxon>Eukaryota</taxon>
        <taxon>Fungi</taxon>
        <taxon>Dikarya</taxon>
        <taxon>Basidiomycota</taxon>
        <taxon>Agaricomycotina</taxon>
        <taxon>Agaricomycetes</taxon>
        <taxon>Polyporales</taxon>
        <taxon>Polyporaceae</taxon>
        <taxon>Ganoderma</taxon>
    </lineage>
</organism>
<sequence length="147" mass="16278">MIDMLTLYTVESGMLTCIATAISLFFWLFLRSNFVFLGMHLAINKLYANSLLASLNARKSLATKVTGSDRHPLPVILPTSRMSGPQHYSHHGRTAAKPLQVAVDIERTIQHDDVILETESDSPTPSLGANTSRKSVDALDLLKTRRE</sequence>
<feature type="region of interest" description="Disordered" evidence="1">
    <location>
        <begin position="116"/>
        <end position="147"/>
    </location>
</feature>
<dbReference type="Pfam" id="PF20152">
    <property type="entry name" value="DUF6534"/>
    <property type="match status" value="1"/>
</dbReference>
<accession>A0A5K1K1C4</accession>
<reference evidence="4" key="1">
    <citation type="submission" date="2019-10" db="EMBL/GenBank/DDBJ databases">
        <authorList>
            <person name="Nor Muhammad N."/>
        </authorList>
    </citation>
    <scope>NUCLEOTIDE SEQUENCE</scope>
</reference>
<feature type="transmembrane region" description="Helical" evidence="2">
    <location>
        <begin position="12"/>
        <end position="30"/>
    </location>
</feature>
<keyword evidence="2" id="KW-0472">Membrane</keyword>
<dbReference type="EMBL" id="LR727828">
    <property type="protein sequence ID" value="VWO99695.1"/>
    <property type="molecule type" value="Genomic_DNA"/>
</dbReference>
<dbReference type="InterPro" id="IPR045339">
    <property type="entry name" value="DUF6534"/>
</dbReference>
<dbReference type="AlphaFoldDB" id="A0A5K1K1C4"/>
<name>A0A5K1K1C4_9APHY</name>
<gene>
    <name evidence="4" type="primary">Q9P872</name>
</gene>
<proteinExistence type="predicted"/>
<evidence type="ECO:0000259" key="3">
    <source>
        <dbReference type="Pfam" id="PF20152"/>
    </source>
</evidence>
<feature type="compositionally biased region" description="Basic and acidic residues" evidence="1">
    <location>
        <begin position="134"/>
        <end position="147"/>
    </location>
</feature>
<evidence type="ECO:0000256" key="1">
    <source>
        <dbReference type="SAM" id="MobiDB-lite"/>
    </source>
</evidence>
<keyword evidence="2" id="KW-1133">Transmembrane helix</keyword>
<feature type="compositionally biased region" description="Polar residues" evidence="1">
    <location>
        <begin position="121"/>
        <end position="133"/>
    </location>
</feature>
<keyword evidence="2" id="KW-0812">Transmembrane</keyword>